<protein>
    <recommendedName>
        <fullName evidence="2">Tail specific protease domain-containing protein</fullName>
    </recommendedName>
</protein>
<dbReference type="Pfam" id="PF03572">
    <property type="entry name" value="Peptidase_S41"/>
    <property type="match status" value="1"/>
</dbReference>
<evidence type="ECO:0000256" key="1">
    <source>
        <dbReference type="SAM" id="SignalP"/>
    </source>
</evidence>
<feature type="signal peptide" evidence="1">
    <location>
        <begin position="1"/>
        <end position="26"/>
    </location>
</feature>
<evidence type="ECO:0000313" key="3">
    <source>
        <dbReference type="EMBL" id="GAA3603803.1"/>
    </source>
</evidence>
<dbReference type="InterPro" id="IPR036034">
    <property type="entry name" value="PDZ_sf"/>
</dbReference>
<dbReference type="Gene3D" id="3.30.750.44">
    <property type="match status" value="1"/>
</dbReference>
<gene>
    <name evidence="3" type="ORF">GCM10022419_105450</name>
</gene>
<sequence>MKRSLLTALACTGVLTLATSCAVATARTEAASRTEAAVCDAKPGGPVATGLSTIKQAYACIFTGFYGRERLDHRAVLAAGLAGLTEELNRRGADRPDAIMPPLAGNRTTDLDAFAAVYERVVAALPDDAALRQAVAGAMIKGMVGGLHDNHSQWGRRPQLPGKPGDVYGLGFTTSPGYSITYRAPQKAVAPLFVNAVQGGPAAAARIRPGEIVQSVNGAPVFAAGVLSSGVMNLLNPAYSNDRADPVRLALLDPSTGRVRKTTLRPKVFTPTTRPVAARRLDGDVAAIKLSNFQPGTADQVLAAIAGLRKDKELRGLVLDLRGTNGGSAAEVLKLLSSFVHGKVHSYNCAPDDTCTPNRTDDSVPLLGLPLAVLIDGICASACDAFSAAVKDLEVGPLIGSRTSGMVSGPARMFTLDDGSTLSLPAAYQVGANRELINGIGVPPDHYLPLTAKNLREGRDPAMAKALSLLSAAR</sequence>
<dbReference type="Proteomes" id="UP001500630">
    <property type="component" value="Unassembled WGS sequence"/>
</dbReference>
<dbReference type="PANTHER" id="PTHR32060">
    <property type="entry name" value="TAIL-SPECIFIC PROTEASE"/>
    <property type="match status" value="1"/>
</dbReference>
<dbReference type="InterPro" id="IPR029045">
    <property type="entry name" value="ClpP/crotonase-like_dom_sf"/>
</dbReference>
<dbReference type="Gene3D" id="3.90.226.10">
    <property type="entry name" value="2-enoyl-CoA Hydratase, Chain A, domain 1"/>
    <property type="match status" value="1"/>
</dbReference>
<dbReference type="PANTHER" id="PTHR32060:SF22">
    <property type="entry name" value="CARBOXYL-TERMINAL-PROCESSING PEPTIDASE 3, CHLOROPLASTIC"/>
    <property type="match status" value="1"/>
</dbReference>
<name>A0ABP6ZCX7_9ACTN</name>
<proteinExistence type="predicted"/>
<dbReference type="RefSeq" id="WP_345573963.1">
    <property type="nucleotide sequence ID" value="NZ_BAABDQ010000039.1"/>
</dbReference>
<evidence type="ECO:0000259" key="2">
    <source>
        <dbReference type="SMART" id="SM00245"/>
    </source>
</evidence>
<feature type="domain" description="Tail specific protease" evidence="2">
    <location>
        <begin position="257"/>
        <end position="449"/>
    </location>
</feature>
<dbReference type="SMART" id="SM00245">
    <property type="entry name" value="TSPc"/>
    <property type="match status" value="1"/>
</dbReference>
<keyword evidence="4" id="KW-1185">Reference proteome</keyword>
<reference evidence="4" key="1">
    <citation type="journal article" date="2019" name="Int. J. Syst. Evol. Microbiol.">
        <title>The Global Catalogue of Microorganisms (GCM) 10K type strain sequencing project: providing services to taxonomists for standard genome sequencing and annotation.</title>
        <authorList>
            <consortium name="The Broad Institute Genomics Platform"/>
            <consortium name="The Broad Institute Genome Sequencing Center for Infectious Disease"/>
            <person name="Wu L."/>
            <person name="Ma J."/>
        </authorList>
    </citation>
    <scope>NUCLEOTIDE SEQUENCE [LARGE SCALE GENOMIC DNA]</scope>
    <source>
        <strain evidence="4">JCM 17326</strain>
    </source>
</reference>
<dbReference type="PROSITE" id="PS51257">
    <property type="entry name" value="PROKAR_LIPOPROTEIN"/>
    <property type="match status" value="1"/>
</dbReference>
<organism evidence="3 4">
    <name type="scientific">Nonomuraea rosea</name>
    <dbReference type="NCBI Taxonomy" id="638574"/>
    <lineage>
        <taxon>Bacteria</taxon>
        <taxon>Bacillati</taxon>
        <taxon>Actinomycetota</taxon>
        <taxon>Actinomycetes</taxon>
        <taxon>Streptosporangiales</taxon>
        <taxon>Streptosporangiaceae</taxon>
        <taxon>Nonomuraea</taxon>
    </lineage>
</organism>
<accession>A0ABP6ZCX7</accession>
<feature type="chain" id="PRO_5046730166" description="Tail specific protease domain-containing protein" evidence="1">
    <location>
        <begin position="27"/>
        <end position="474"/>
    </location>
</feature>
<dbReference type="SUPFAM" id="SSF50156">
    <property type="entry name" value="PDZ domain-like"/>
    <property type="match status" value="1"/>
</dbReference>
<comment type="caution">
    <text evidence="3">The sequence shown here is derived from an EMBL/GenBank/DDBJ whole genome shotgun (WGS) entry which is preliminary data.</text>
</comment>
<dbReference type="Gene3D" id="2.30.42.10">
    <property type="match status" value="1"/>
</dbReference>
<evidence type="ECO:0000313" key="4">
    <source>
        <dbReference type="Proteomes" id="UP001500630"/>
    </source>
</evidence>
<dbReference type="EMBL" id="BAABDQ010000039">
    <property type="protein sequence ID" value="GAA3603803.1"/>
    <property type="molecule type" value="Genomic_DNA"/>
</dbReference>
<dbReference type="InterPro" id="IPR005151">
    <property type="entry name" value="Tail-specific_protease"/>
</dbReference>
<dbReference type="CDD" id="cd06567">
    <property type="entry name" value="Peptidase_S41"/>
    <property type="match status" value="1"/>
</dbReference>
<dbReference type="SUPFAM" id="SSF52096">
    <property type="entry name" value="ClpP/crotonase"/>
    <property type="match status" value="1"/>
</dbReference>
<keyword evidence="1" id="KW-0732">Signal</keyword>